<dbReference type="AlphaFoldDB" id="A0A4Q9MEX8"/>
<reference evidence="1" key="1">
    <citation type="submission" date="2019-01" db="EMBL/GenBank/DDBJ databases">
        <title>Draft genome sequences of three monokaryotic isolates of the white-rot basidiomycete fungus Dichomitus squalens.</title>
        <authorList>
            <consortium name="DOE Joint Genome Institute"/>
            <person name="Lopez S.C."/>
            <person name="Andreopoulos B."/>
            <person name="Pangilinan J."/>
            <person name="Lipzen A."/>
            <person name="Riley R."/>
            <person name="Ahrendt S."/>
            <person name="Ng V."/>
            <person name="Barry K."/>
            <person name="Daum C."/>
            <person name="Grigoriev I.V."/>
            <person name="Hilden K.S."/>
            <person name="Makela M.R."/>
            <person name="de Vries R.P."/>
        </authorList>
    </citation>
    <scope>NUCLEOTIDE SEQUENCE [LARGE SCALE GENOMIC DNA]</scope>
    <source>
        <strain evidence="1">OM18370.1</strain>
    </source>
</reference>
<name>A0A4Q9MEX8_9APHY</name>
<organism evidence="1">
    <name type="scientific">Dichomitus squalens</name>
    <dbReference type="NCBI Taxonomy" id="114155"/>
    <lineage>
        <taxon>Eukaryota</taxon>
        <taxon>Fungi</taxon>
        <taxon>Dikarya</taxon>
        <taxon>Basidiomycota</taxon>
        <taxon>Agaricomycotina</taxon>
        <taxon>Agaricomycetes</taxon>
        <taxon>Polyporales</taxon>
        <taxon>Polyporaceae</taxon>
        <taxon>Dichomitus</taxon>
    </lineage>
</organism>
<dbReference type="Proteomes" id="UP000292957">
    <property type="component" value="Unassembled WGS sequence"/>
</dbReference>
<accession>A0A4Q9MEX8</accession>
<gene>
    <name evidence="1" type="ORF">BD311DRAFT_765421</name>
</gene>
<proteinExistence type="predicted"/>
<feature type="non-terminal residue" evidence="1">
    <location>
        <position position="51"/>
    </location>
</feature>
<sequence>MFASTKSTVRVLKGGGLRWRAMMYICSATSTGITTYPCTSMLATLCEGGEL</sequence>
<evidence type="ECO:0000313" key="1">
    <source>
        <dbReference type="EMBL" id="TBU25048.1"/>
    </source>
</evidence>
<dbReference type="EMBL" id="ML143468">
    <property type="protein sequence ID" value="TBU25048.1"/>
    <property type="molecule type" value="Genomic_DNA"/>
</dbReference>
<protein>
    <submittedName>
        <fullName evidence="1">Uncharacterized protein</fullName>
    </submittedName>
</protein>